<sequence length="90" mass="10094">MASTIPRGAFSLFWKNPDRPVIVCSHLDPQTKFQSVREGGTRVSVCEERRLSVTLSCCRRLYCLLRTSPSSLGGKMGGQKKLEKELYDVS</sequence>
<protein>
    <submittedName>
        <fullName evidence="1">Uncharacterized protein</fullName>
    </submittedName>
</protein>
<name>A0AAV4T1U2_9ARAC</name>
<dbReference type="AlphaFoldDB" id="A0AAV4T1U2"/>
<evidence type="ECO:0000313" key="2">
    <source>
        <dbReference type="Proteomes" id="UP001054837"/>
    </source>
</evidence>
<evidence type="ECO:0000313" key="1">
    <source>
        <dbReference type="EMBL" id="GIY40673.1"/>
    </source>
</evidence>
<organism evidence="1 2">
    <name type="scientific">Caerostris darwini</name>
    <dbReference type="NCBI Taxonomy" id="1538125"/>
    <lineage>
        <taxon>Eukaryota</taxon>
        <taxon>Metazoa</taxon>
        <taxon>Ecdysozoa</taxon>
        <taxon>Arthropoda</taxon>
        <taxon>Chelicerata</taxon>
        <taxon>Arachnida</taxon>
        <taxon>Araneae</taxon>
        <taxon>Araneomorphae</taxon>
        <taxon>Entelegynae</taxon>
        <taxon>Araneoidea</taxon>
        <taxon>Araneidae</taxon>
        <taxon>Caerostris</taxon>
    </lineage>
</organism>
<keyword evidence="2" id="KW-1185">Reference proteome</keyword>
<proteinExistence type="predicted"/>
<gene>
    <name evidence="1" type="ORF">CDAR_183061</name>
</gene>
<dbReference type="Proteomes" id="UP001054837">
    <property type="component" value="Unassembled WGS sequence"/>
</dbReference>
<reference evidence="1 2" key="1">
    <citation type="submission" date="2021-06" db="EMBL/GenBank/DDBJ databases">
        <title>Caerostris darwini draft genome.</title>
        <authorList>
            <person name="Kono N."/>
            <person name="Arakawa K."/>
        </authorList>
    </citation>
    <scope>NUCLEOTIDE SEQUENCE [LARGE SCALE GENOMIC DNA]</scope>
</reference>
<dbReference type="EMBL" id="BPLQ01008976">
    <property type="protein sequence ID" value="GIY40673.1"/>
    <property type="molecule type" value="Genomic_DNA"/>
</dbReference>
<comment type="caution">
    <text evidence="1">The sequence shown here is derived from an EMBL/GenBank/DDBJ whole genome shotgun (WGS) entry which is preliminary data.</text>
</comment>
<accession>A0AAV4T1U2</accession>